<dbReference type="GO" id="GO:0046872">
    <property type="term" value="F:metal ion binding"/>
    <property type="evidence" value="ECO:0007669"/>
    <property type="project" value="UniProtKB-KW"/>
</dbReference>
<evidence type="ECO:0000256" key="14">
    <source>
        <dbReference type="PIRSR" id="PIRSR602117-1"/>
    </source>
</evidence>
<dbReference type="Proteomes" id="UP000770717">
    <property type="component" value="Unassembled WGS sequence"/>
</dbReference>
<evidence type="ECO:0000313" key="19">
    <source>
        <dbReference type="EMBL" id="KAG9462807.1"/>
    </source>
</evidence>
<evidence type="ECO:0000259" key="18">
    <source>
        <dbReference type="Pfam" id="PF00870"/>
    </source>
</evidence>
<dbReference type="InterPro" id="IPR002117">
    <property type="entry name" value="p53_tumour_suppressor"/>
</dbReference>
<feature type="domain" description="p53 DNA-binding" evidence="18">
    <location>
        <begin position="36"/>
        <end position="223"/>
    </location>
</feature>
<feature type="binding site" evidence="14">
    <location>
        <position position="173"/>
    </location>
    <ligand>
        <name>Zn(2+)</name>
        <dbReference type="ChEBI" id="CHEBI:29105"/>
    </ligand>
</feature>
<dbReference type="SUPFAM" id="SSF49417">
    <property type="entry name" value="p53-like transcription factors"/>
    <property type="match status" value="1"/>
</dbReference>
<comment type="function">
    <text evidence="17">Multifunctional transcription factor that induces cell cycle arrest, DNA repair or apoptosis upon binding to its target DNA sequence. Acts as a tumor suppressor in many tumor types; induces growth arrest or apoptosis depending on the physiological circumstances and cell type. Negatively regulates cell division by controlling expression of a set of genes required for this process. One of the activated genes is an inhibitor of cyclin-dependent kinases. Apoptosis induction seems to be mediated either by stimulation of BAX and FAS antigen expression, or by repression of Bcl-2 expression.</text>
</comment>
<evidence type="ECO:0000256" key="2">
    <source>
        <dbReference type="ARBA" id="ARBA00017135"/>
    </source>
</evidence>
<evidence type="ECO:0000256" key="3">
    <source>
        <dbReference type="ARBA" id="ARBA00022490"/>
    </source>
</evidence>
<dbReference type="GO" id="GO:0000981">
    <property type="term" value="F:DNA-binding transcription factor activity, RNA polymerase II-specific"/>
    <property type="evidence" value="ECO:0007669"/>
    <property type="project" value="TreeGrafter"/>
</dbReference>
<keyword evidence="4" id="KW-0597">Phosphoprotein</keyword>
<evidence type="ECO:0000256" key="15">
    <source>
        <dbReference type="PIRSR" id="PIRSR602117-2"/>
    </source>
</evidence>
<keyword evidence="13 17" id="KW-0131">Cell cycle</keyword>
<dbReference type="GO" id="GO:0000978">
    <property type="term" value="F:RNA polymerase II cis-regulatory region sequence-specific DNA binding"/>
    <property type="evidence" value="ECO:0007669"/>
    <property type="project" value="TreeGrafter"/>
</dbReference>
<keyword evidence="20" id="KW-1185">Reference proteome</keyword>
<reference evidence="19" key="1">
    <citation type="thesis" date="2020" institute="ProQuest LLC" country="789 East Eisenhower Parkway, Ann Arbor, MI, USA">
        <title>Comparative Genomics and Chromosome Evolution.</title>
        <authorList>
            <person name="Mudd A.B."/>
        </authorList>
    </citation>
    <scope>NUCLEOTIDE SEQUENCE</scope>
    <source>
        <strain evidence="19">HN-11 Male</strain>
        <tissue evidence="19">Kidney and liver</tissue>
    </source>
</reference>
<feature type="binding site" evidence="14">
    <location>
        <position position="112"/>
    </location>
    <ligand>
        <name>Zn(2+)</name>
        <dbReference type="ChEBI" id="CHEBI:29105"/>
    </ligand>
</feature>
<feature type="binding site" evidence="14">
    <location>
        <position position="115"/>
    </location>
    <ligand>
        <name>Zn(2+)</name>
        <dbReference type="ChEBI" id="CHEBI:29105"/>
    </ligand>
</feature>
<keyword evidence="9 17" id="KW-0238">DNA-binding</keyword>
<evidence type="ECO:0000256" key="11">
    <source>
        <dbReference type="ARBA" id="ARBA00023163"/>
    </source>
</evidence>
<evidence type="ECO:0000256" key="17">
    <source>
        <dbReference type="RuleBase" id="RU003304"/>
    </source>
</evidence>
<evidence type="ECO:0000256" key="13">
    <source>
        <dbReference type="ARBA" id="ARBA00023306"/>
    </source>
</evidence>
<dbReference type="GO" id="GO:0005634">
    <property type="term" value="C:nucleus"/>
    <property type="evidence" value="ECO:0007669"/>
    <property type="project" value="UniProtKB-SubCell"/>
</dbReference>
<evidence type="ECO:0000256" key="9">
    <source>
        <dbReference type="ARBA" id="ARBA00023125"/>
    </source>
</evidence>
<proteinExistence type="inferred from homology"/>
<evidence type="ECO:0000256" key="6">
    <source>
        <dbReference type="ARBA" id="ARBA00022723"/>
    </source>
</evidence>
<evidence type="ECO:0000313" key="20">
    <source>
        <dbReference type="Proteomes" id="UP000770717"/>
    </source>
</evidence>
<keyword evidence="6 14" id="KW-0479">Metal-binding</keyword>
<dbReference type="PANTHER" id="PTHR11447:SF6">
    <property type="entry name" value="CELLULAR TUMOR ANTIGEN P53"/>
    <property type="match status" value="1"/>
</dbReference>
<evidence type="ECO:0000256" key="12">
    <source>
        <dbReference type="ARBA" id="ARBA00023242"/>
    </source>
</evidence>
<name>A0A8J6E7J9_ELECQ</name>
<feature type="binding site" evidence="14">
    <location>
        <position position="177"/>
    </location>
    <ligand>
        <name>Zn(2+)</name>
        <dbReference type="ChEBI" id="CHEBI:29105"/>
    </ligand>
</feature>
<keyword evidence="10 17" id="KW-0010">Activator</keyword>
<dbReference type="InterPro" id="IPR008967">
    <property type="entry name" value="p53-like_TF_DNA-bd_sf"/>
</dbReference>
<dbReference type="Gene3D" id="2.60.40.720">
    <property type="match status" value="1"/>
</dbReference>
<comment type="subcellular location">
    <subcellularLocation>
        <location evidence="17">Cytoplasm</location>
    </subcellularLocation>
    <subcellularLocation>
        <location evidence="17">Nucleus</location>
    </subcellularLocation>
</comment>
<dbReference type="PRINTS" id="PR00386">
    <property type="entry name" value="P53SUPPRESSR"/>
</dbReference>
<dbReference type="GO" id="GO:0006915">
    <property type="term" value="P:apoptotic process"/>
    <property type="evidence" value="ECO:0007669"/>
    <property type="project" value="UniProtKB-KW"/>
</dbReference>
<keyword evidence="5 17" id="KW-0053">Apoptosis</keyword>
<keyword evidence="7 14" id="KW-0862">Zinc</keyword>
<keyword evidence="11 17" id="KW-0804">Transcription</keyword>
<sequence length="274" mass="30217">MVSFFQDPLRPIMTAVQEEGMSSTLALVPTLAVPSTEDYPGQHALKLEFPQNGTAKSVTCTYSPDLNKLFCQFAKTCSVIIRVQSAAPSGAVVRAVAVYKKSEHVAEVLRRCPHHERSEHEDDFAPRNHLIRVQGTSQAYYSEDANGRHSACVPYEVPQVGSQCTVLLLSYMCNTVCVDGMNRQPIMTIITLESKEGLLLGRRCFEVRICACPGQNRRAEEENLQKKEEKTKEGGGDLHVQGTVLPTCPSVFPLLDHIPDLCFPLRVGEGSQAL</sequence>
<dbReference type="OrthoDB" id="5915660at2759"/>
<comment type="cofactor">
    <cofactor evidence="14 17">
        <name>Zn(2+)</name>
        <dbReference type="ChEBI" id="CHEBI:29105"/>
    </cofactor>
    <text evidence="14 17">Binds 1 zinc ion per subunit.</text>
</comment>
<dbReference type="AlphaFoldDB" id="A0A8J6E7J9"/>
<dbReference type="PANTHER" id="PTHR11447">
    <property type="entry name" value="CELLULAR TUMOR ANTIGEN P53"/>
    <property type="match status" value="1"/>
</dbReference>
<gene>
    <name evidence="19" type="ORF">GDO78_023063</name>
</gene>
<evidence type="ECO:0000256" key="7">
    <source>
        <dbReference type="ARBA" id="ARBA00022833"/>
    </source>
</evidence>
<comment type="caution">
    <text evidence="19">The sequence shown here is derived from an EMBL/GenBank/DDBJ whole genome shotgun (WGS) entry which is preliminary data.</text>
</comment>
<comment type="similarity">
    <text evidence="1 17">Belongs to the p53 family.</text>
</comment>
<comment type="subunit">
    <text evidence="17">Binds DNA as a homotetramer.</text>
</comment>
<evidence type="ECO:0000256" key="4">
    <source>
        <dbReference type="ARBA" id="ARBA00022553"/>
    </source>
</evidence>
<dbReference type="Pfam" id="PF00870">
    <property type="entry name" value="P53"/>
    <property type="match status" value="1"/>
</dbReference>
<keyword evidence="12 17" id="KW-0539">Nucleus</keyword>
<keyword evidence="8 17" id="KW-0805">Transcription regulation</keyword>
<keyword evidence="3 17" id="KW-0963">Cytoplasm</keyword>
<evidence type="ECO:0000256" key="5">
    <source>
        <dbReference type="ARBA" id="ARBA00022703"/>
    </source>
</evidence>
<dbReference type="CDD" id="cd08367">
    <property type="entry name" value="P53"/>
    <property type="match status" value="1"/>
</dbReference>
<evidence type="ECO:0000256" key="16">
    <source>
        <dbReference type="PIRSR" id="PIRSR602117-3"/>
    </source>
</evidence>
<evidence type="ECO:0000256" key="10">
    <source>
        <dbReference type="ARBA" id="ARBA00023159"/>
    </source>
</evidence>
<feature type="site" description="Interaction with DNA" evidence="15">
    <location>
        <position position="56"/>
    </location>
</feature>
<dbReference type="GO" id="GO:0005737">
    <property type="term" value="C:cytoplasm"/>
    <property type="evidence" value="ECO:0007669"/>
    <property type="project" value="UniProtKB-SubCell"/>
</dbReference>
<evidence type="ECO:0000256" key="1">
    <source>
        <dbReference type="ARBA" id="ARBA00006167"/>
    </source>
</evidence>
<feature type="cross-link" description="Glycyl lysine isopeptide (Lys-Gly) (interchain with G-Cter in ubiquitin)" evidence="16">
    <location>
        <position position="226"/>
    </location>
</feature>
<evidence type="ECO:0000256" key="8">
    <source>
        <dbReference type="ARBA" id="ARBA00023015"/>
    </source>
</evidence>
<protein>
    <recommendedName>
        <fullName evidence="2 17">Cellular tumor antigen p53</fullName>
    </recommendedName>
</protein>
<dbReference type="EMBL" id="WNTK01009380">
    <property type="protein sequence ID" value="KAG9462807.1"/>
    <property type="molecule type" value="Genomic_DNA"/>
</dbReference>
<accession>A0A8J6E7J9</accession>
<dbReference type="InterPro" id="IPR011615">
    <property type="entry name" value="p53_DNA-bd"/>
</dbReference>
<dbReference type="InterPro" id="IPR012346">
    <property type="entry name" value="p53/RUNT-type_TF_DNA-bd_sf"/>
</dbReference>
<organism evidence="19 20">
    <name type="scientific">Eleutherodactylus coqui</name>
    <name type="common">Puerto Rican coqui</name>
    <dbReference type="NCBI Taxonomy" id="57060"/>
    <lineage>
        <taxon>Eukaryota</taxon>
        <taxon>Metazoa</taxon>
        <taxon>Chordata</taxon>
        <taxon>Craniata</taxon>
        <taxon>Vertebrata</taxon>
        <taxon>Euteleostomi</taxon>
        <taxon>Amphibia</taxon>
        <taxon>Batrachia</taxon>
        <taxon>Anura</taxon>
        <taxon>Neobatrachia</taxon>
        <taxon>Hyloidea</taxon>
        <taxon>Eleutherodactylidae</taxon>
        <taxon>Eleutherodactylinae</taxon>
        <taxon>Eleutherodactylus</taxon>
        <taxon>Eleutherodactylus</taxon>
    </lineage>
</organism>